<proteinExistence type="predicted"/>
<accession>A0A383D504</accession>
<organism evidence="1">
    <name type="scientific">marine metagenome</name>
    <dbReference type="NCBI Taxonomy" id="408172"/>
    <lineage>
        <taxon>unclassified sequences</taxon>
        <taxon>metagenomes</taxon>
        <taxon>ecological metagenomes</taxon>
    </lineage>
</organism>
<gene>
    <name evidence="1" type="ORF">METZ01_LOCUS492490</name>
</gene>
<sequence>MKLLLLIYYQLDLEIEMIFRELPYEKVPVLLIKKTNNRLKI</sequence>
<protein>
    <submittedName>
        <fullName evidence="1">Uncharacterized protein</fullName>
    </submittedName>
</protein>
<name>A0A383D504_9ZZZZ</name>
<dbReference type="AlphaFoldDB" id="A0A383D504"/>
<reference evidence="1" key="1">
    <citation type="submission" date="2018-05" db="EMBL/GenBank/DDBJ databases">
        <authorList>
            <person name="Lanie J.A."/>
            <person name="Ng W.-L."/>
            <person name="Kazmierczak K.M."/>
            <person name="Andrzejewski T.M."/>
            <person name="Davidsen T.M."/>
            <person name="Wayne K.J."/>
            <person name="Tettelin H."/>
            <person name="Glass J.I."/>
            <person name="Rusch D."/>
            <person name="Podicherti R."/>
            <person name="Tsui H.-C.T."/>
            <person name="Winkler M.E."/>
        </authorList>
    </citation>
    <scope>NUCLEOTIDE SEQUENCE</scope>
</reference>
<dbReference type="EMBL" id="UINC01214413">
    <property type="protein sequence ID" value="SVE39636.1"/>
    <property type="molecule type" value="Genomic_DNA"/>
</dbReference>
<evidence type="ECO:0000313" key="1">
    <source>
        <dbReference type="EMBL" id="SVE39636.1"/>
    </source>
</evidence>